<proteinExistence type="predicted"/>
<name>A0ACD3BG97_9AGAR</name>
<organism evidence="1 2">
    <name type="scientific">Pluteus cervinus</name>
    <dbReference type="NCBI Taxonomy" id="181527"/>
    <lineage>
        <taxon>Eukaryota</taxon>
        <taxon>Fungi</taxon>
        <taxon>Dikarya</taxon>
        <taxon>Basidiomycota</taxon>
        <taxon>Agaricomycotina</taxon>
        <taxon>Agaricomycetes</taxon>
        <taxon>Agaricomycetidae</taxon>
        <taxon>Agaricales</taxon>
        <taxon>Pluteineae</taxon>
        <taxon>Pluteaceae</taxon>
        <taxon>Pluteus</taxon>
    </lineage>
</organism>
<evidence type="ECO:0000313" key="2">
    <source>
        <dbReference type="Proteomes" id="UP000308600"/>
    </source>
</evidence>
<accession>A0ACD3BG97</accession>
<gene>
    <name evidence="1" type="ORF">BDN72DRAFT_890910</name>
</gene>
<dbReference type="EMBL" id="ML208259">
    <property type="protein sequence ID" value="TFK77138.1"/>
    <property type="molecule type" value="Genomic_DNA"/>
</dbReference>
<evidence type="ECO:0000313" key="1">
    <source>
        <dbReference type="EMBL" id="TFK77138.1"/>
    </source>
</evidence>
<dbReference type="Proteomes" id="UP000308600">
    <property type="component" value="Unassembled WGS sequence"/>
</dbReference>
<keyword evidence="2" id="KW-1185">Reference proteome</keyword>
<reference evidence="1 2" key="1">
    <citation type="journal article" date="2019" name="Nat. Ecol. Evol.">
        <title>Megaphylogeny resolves global patterns of mushroom evolution.</title>
        <authorList>
            <person name="Varga T."/>
            <person name="Krizsan K."/>
            <person name="Foldi C."/>
            <person name="Dima B."/>
            <person name="Sanchez-Garcia M."/>
            <person name="Sanchez-Ramirez S."/>
            <person name="Szollosi G.J."/>
            <person name="Szarkandi J.G."/>
            <person name="Papp V."/>
            <person name="Albert L."/>
            <person name="Andreopoulos W."/>
            <person name="Angelini C."/>
            <person name="Antonin V."/>
            <person name="Barry K.W."/>
            <person name="Bougher N.L."/>
            <person name="Buchanan P."/>
            <person name="Buyck B."/>
            <person name="Bense V."/>
            <person name="Catcheside P."/>
            <person name="Chovatia M."/>
            <person name="Cooper J."/>
            <person name="Damon W."/>
            <person name="Desjardin D."/>
            <person name="Finy P."/>
            <person name="Geml J."/>
            <person name="Haridas S."/>
            <person name="Hughes K."/>
            <person name="Justo A."/>
            <person name="Karasinski D."/>
            <person name="Kautmanova I."/>
            <person name="Kiss B."/>
            <person name="Kocsube S."/>
            <person name="Kotiranta H."/>
            <person name="LaButti K.M."/>
            <person name="Lechner B.E."/>
            <person name="Liimatainen K."/>
            <person name="Lipzen A."/>
            <person name="Lukacs Z."/>
            <person name="Mihaltcheva S."/>
            <person name="Morgado L.N."/>
            <person name="Niskanen T."/>
            <person name="Noordeloos M.E."/>
            <person name="Ohm R.A."/>
            <person name="Ortiz-Santana B."/>
            <person name="Ovrebo C."/>
            <person name="Racz N."/>
            <person name="Riley R."/>
            <person name="Savchenko A."/>
            <person name="Shiryaev A."/>
            <person name="Soop K."/>
            <person name="Spirin V."/>
            <person name="Szebenyi C."/>
            <person name="Tomsovsky M."/>
            <person name="Tulloss R.E."/>
            <person name="Uehling J."/>
            <person name="Grigoriev I.V."/>
            <person name="Vagvolgyi C."/>
            <person name="Papp T."/>
            <person name="Martin F.M."/>
            <person name="Miettinen O."/>
            <person name="Hibbett D.S."/>
            <person name="Nagy L.G."/>
        </authorList>
    </citation>
    <scope>NUCLEOTIDE SEQUENCE [LARGE SCALE GENOMIC DNA]</scope>
    <source>
        <strain evidence="1 2">NL-1719</strain>
    </source>
</reference>
<sequence length="314" mass="35659">MAPKRKFTDYSEGDSDQDVDALRISQWIDDEELEMVPPVDVEEEIEDELSTLPLGMLRRAQKSLNHNDEFKRDGSPSGSSSASSRSSSPKRGAAIGDATKSSKPTKRSNKHAPMEVTSKRPVPRKRQIVDVKTYESRDPRFMSISGEFSDQKFQEQYKFLKETRQSELASLRENLKRARKLVLTSPRDQREEREREVEKLALAVKRAESQVNRDRTAGVEQEALRAAKGEEQEKRKQGKGSWYMKKGEQKKLLVKAKYDALSAEGGSRAVKKAITKKEKKLGQKDKKSRPRTATGSSQGQTWREAGHPKRRKIG</sequence>
<protein>
    <submittedName>
        <fullName evidence="1">DUF947-domain-containing protein</fullName>
    </submittedName>
</protein>